<reference evidence="1" key="1">
    <citation type="submission" date="2020-11" db="EMBL/GenBank/DDBJ databases">
        <authorList>
            <person name="Kim M.K."/>
        </authorList>
    </citation>
    <scope>NUCLEOTIDE SEQUENCE</scope>
    <source>
        <strain evidence="1">BT350</strain>
    </source>
</reference>
<keyword evidence="2" id="KW-1185">Reference proteome</keyword>
<protein>
    <submittedName>
        <fullName evidence="1">Uncharacterized protein</fullName>
    </submittedName>
</protein>
<gene>
    <name evidence="1" type="ORF">I2H38_17795</name>
</gene>
<dbReference type="RefSeq" id="WP_196273219.1">
    <property type="nucleotide sequence ID" value="NZ_JADQDO010000010.1"/>
</dbReference>
<dbReference type="AlphaFoldDB" id="A0A931BPU0"/>
<proteinExistence type="predicted"/>
<dbReference type="Proteomes" id="UP000599312">
    <property type="component" value="Unassembled WGS sequence"/>
</dbReference>
<evidence type="ECO:0000313" key="1">
    <source>
        <dbReference type="EMBL" id="MBF9235231.1"/>
    </source>
</evidence>
<comment type="caution">
    <text evidence="1">The sequence shown here is derived from an EMBL/GenBank/DDBJ whole genome shotgun (WGS) entry which is preliminary data.</text>
</comment>
<dbReference type="EMBL" id="JADQDO010000010">
    <property type="protein sequence ID" value="MBF9235231.1"/>
    <property type="molecule type" value="Genomic_DNA"/>
</dbReference>
<organism evidence="1 2">
    <name type="scientific">Microvirga alba</name>
    <dbReference type="NCBI Taxonomy" id="2791025"/>
    <lineage>
        <taxon>Bacteria</taxon>
        <taxon>Pseudomonadati</taxon>
        <taxon>Pseudomonadota</taxon>
        <taxon>Alphaproteobacteria</taxon>
        <taxon>Hyphomicrobiales</taxon>
        <taxon>Methylobacteriaceae</taxon>
        <taxon>Microvirga</taxon>
    </lineage>
</organism>
<sequence>MARMVLALFRDRGQARQGLQALLEMGIARDRIIGLGTKESREISSISGFRALSIDDDALAALRAMAPPEAELHRFEQGLREGLTLVGARIDQAKIPEALRVLAMFDPVDLDRESREWAKSAGPAEPSAGAGITLGAVEGISNTVALPGMESLVDSAEEVETNEGDFRVR</sequence>
<evidence type="ECO:0000313" key="2">
    <source>
        <dbReference type="Proteomes" id="UP000599312"/>
    </source>
</evidence>
<name>A0A931BPU0_9HYPH</name>
<accession>A0A931BPU0</accession>